<protein>
    <submittedName>
        <fullName evidence="5">LacI family DNA-binding transcriptional regulator</fullName>
    </submittedName>
</protein>
<accession>A0A7D4TLS1</accession>
<dbReference type="PANTHER" id="PTHR30146">
    <property type="entry name" value="LACI-RELATED TRANSCRIPTIONAL REPRESSOR"/>
    <property type="match status" value="1"/>
</dbReference>
<name>A0A7D4TLS1_9SPHI</name>
<gene>
    <name evidence="5" type="ORF">HQ865_07005</name>
</gene>
<feature type="domain" description="HTH lacI-type" evidence="4">
    <location>
        <begin position="13"/>
        <end position="67"/>
    </location>
</feature>
<dbReference type="GO" id="GO:0000976">
    <property type="term" value="F:transcription cis-regulatory region binding"/>
    <property type="evidence" value="ECO:0007669"/>
    <property type="project" value="TreeGrafter"/>
</dbReference>
<reference evidence="5 6" key="1">
    <citation type="submission" date="2020-05" db="EMBL/GenBank/DDBJ databases">
        <title>Mucilaginibacter mali sp. nov.</title>
        <authorList>
            <person name="Kim H.S."/>
            <person name="Lee K.C."/>
            <person name="Suh M.K."/>
            <person name="Kim J.-S."/>
            <person name="Han K.-I."/>
            <person name="Eom M.K."/>
            <person name="Shin Y.K."/>
            <person name="Lee J.-S."/>
        </authorList>
    </citation>
    <scope>NUCLEOTIDE SEQUENCE [LARGE SCALE GENOMIC DNA]</scope>
    <source>
        <strain evidence="5 6">G2-14</strain>
    </source>
</reference>
<dbReference type="SUPFAM" id="SSF53822">
    <property type="entry name" value="Periplasmic binding protein-like I"/>
    <property type="match status" value="1"/>
</dbReference>
<dbReference type="CDD" id="cd01392">
    <property type="entry name" value="HTH_LacI"/>
    <property type="match status" value="1"/>
</dbReference>
<dbReference type="GO" id="GO:0003700">
    <property type="term" value="F:DNA-binding transcription factor activity"/>
    <property type="evidence" value="ECO:0007669"/>
    <property type="project" value="TreeGrafter"/>
</dbReference>
<sequence length="341" mass="37496">MKRPSGTATKTEITILDMAKELQVSKSTISRALQDHHSIGAAMKQAVRDLAAKYNYQPNAIASSLSNRSTKTIGVIIPILYHYFFAAAIAGIEETAYAHGYKVIICQSGESYEREVIAARTLFSARVDGLIVSVSRKTSDMEHFKLFQDKNIPLIFFDRLPVGIESDSISVDDYQGAYKVVEHLVKRGYKKIAHFAGPLNITLCQNRLRGYKDALQDNGLPFDESLVYECGFERRHGVQTAKQLQKSNLPDAIFAVCDAVAVGVILTLKERGISVPKTVAVAGFNDDPIATIVDPPLTTTVQPAFAMGEEAAKIFFKKVDGKAKKPVKKILKTSLVVRKST</sequence>
<evidence type="ECO:0000256" key="3">
    <source>
        <dbReference type="ARBA" id="ARBA00023163"/>
    </source>
</evidence>
<keyword evidence="2 5" id="KW-0238">DNA-binding</keyword>
<organism evidence="5 6">
    <name type="scientific">Mucilaginibacter mali</name>
    <dbReference type="NCBI Taxonomy" id="2740462"/>
    <lineage>
        <taxon>Bacteria</taxon>
        <taxon>Pseudomonadati</taxon>
        <taxon>Bacteroidota</taxon>
        <taxon>Sphingobacteriia</taxon>
        <taxon>Sphingobacteriales</taxon>
        <taxon>Sphingobacteriaceae</taxon>
        <taxon>Mucilaginibacter</taxon>
    </lineage>
</organism>
<evidence type="ECO:0000313" key="5">
    <source>
        <dbReference type="EMBL" id="QKJ29513.1"/>
    </source>
</evidence>
<proteinExistence type="predicted"/>
<keyword evidence="1" id="KW-0805">Transcription regulation</keyword>
<dbReference type="InterPro" id="IPR010982">
    <property type="entry name" value="Lambda_DNA-bd_dom_sf"/>
</dbReference>
<dbReference type="EMBL" id="CP054139">
    <property type="protein sequence ID" value="QKJ29513.1"/>
    <property type="molecule type" value="Genomic_DNA"/>
</dbReference>
<dbReference type="Pfam" id="PF13377">
    <property type="entry name" value="Peripla_BP_3"/>
    <property type="match status" value="1"/>
</dbReference>
<evidence type="ECO:0000256" key="1">
    <source>
        <dbReference type="ARBA" id="ARBA00023015"/>
    </source>
</evidence>
<dbReference type="SMART" id="SM00354">
    <property type="entry name" value="HTH_LACI"/>
    <property type="match status" value="1"/>
</dbReference>
<dbReference type="PANTHER" id="PTHR30146:SF109">
    <property type="entry name" value="HTH-TYPE TRANSCRIPTIONAL REGULATOR GALS"/>
    <property type="match status" value="1"/>
</dbReference>
<evidence type="ECO:0000259" key="4">
    <source>
        <dbReference type="PROSITE" id="PS50932"/>
    </source>
</evidence>
<dbReference type="InterPro" id="IPR046335">
    <property type="entry name" value="LacI/GalR-like_sensor"/>
</dbReference>
<dbReference type="Gene3D" id="3.40.50.2300">
    <property type="match status" value="2"/>
</dbReference>
<dbReference type="PROSITE" id="PS50932">
    <property type="entry name" value="HTH_LACI_2"/>
    <property type="match status" value="1"/>
</dbReference>
<dbReference type="CDD" id="cd06267">
    <property type="entry name" value="PBP1_LacI_sugar_binding-like"/>
    <property type="match status" value="1"/>
</dbReference>
<evidence type="ECO:0000313" key="6">
    <source>
        <dbReference type="Proteomes" id="UP000505355"/>
    </source>
</evidence>
<dbReference type="Proteomes" id="UP000505355">
    <property type="component" value="Chromosome"/>
</dbReference>
<dbReference type="InterPro" id="IPR000843">
    <property type="entry name" value="HTH_LacI"/>
</dbReference>
<evidence type="ECO:0000256" key="2">
    <source>
        <dbReference type="ARBA" id="ARBA00023125"/>
    </source>
</evidence>
<dbReference type="AlphaFoldDB" id="A0A7D4TLS1"/>
<dbReference type="Pfam" id="PF00356">
    <property type="entry name" value="LacI"/>
    <property type="match status" value="1"/>
</dbReference>
<dbReference type="InterPro" id="IPR028082">
    <property type="entry name" value="Peripla_BP_I"/>
</dbReference>
<dbReference type="SUPFAM" id="SSF47413">
    <property type="entry name" value="lambda repressor-like DNA-binding domains"/>
    <property type="match status" value="1"/>
</dbReference>
<keyword evidence="3" id="KW-0804">Transcription</keyword>
<dbReference type="RefSeq" id="WP_173414205.1">
    <property type="nucleotide sequence ID" value="NZ_CP054139.1"/>
</dbReference>
<keyword evidence="6" id="KW-1185">Reference proteome</keyword>
<dbReference type="KEGG" id="mmab:HQ865_07005"/>
<dbReference type="Gene3D" id="1.10.260.40">
    <property type="entry name" value="lambda repressor-like DNA-binding domains"/>
    <property type="match status" value="1"/>
</dbReference>